<evidence type="ECO:0000256" key="1">
    <source>
        <dbReference type="ARBA" id="ARBA00022729"/>
    </source>
</evidence>
<keyword evidence="3" id="KW-1133">Transmembrane helix</keyword>
<feature type="compositionally biased region" description="Low complexity" evidence="2">
    <location>
        <begin position="981"/>
        <end position="997"/>
    </location>
</feature>
<evidence type="ECO:0008006" key="7">
    <source>
        <dbReference type="Google" id="ProtNLM"/>
    </source>
</evidence>
<feature type="transmembrane region" description="Helical" evidence="3">
    <location>
        <begin position="552"/>
        <end position="575"/>
    </location>
</feature>
<proteinExistence type="predicted"/>
<feature type="transmembrane region" description="Helical" evidence="3">
    <location>
        <begin position="681"/>
        <end position="701"/>
    </location>
</feature>
<dbReference type="Gene3D" id="2.90.10.30">
    <property type="match status" value="1"/>
</dbReference>
<name>A0A8J5FEA3_ZINOF</name>
<evidence type="ECO:0000256" key="3">
    <source>
        <dbReference type="SAM" id="Phobius"/>
    </source>
</evidence>
<feature type="region of interest" description="Disordered" evidence="2">
    <location>
        <begin position="951"/>
        <end position="970"/>
    </location>
</feature>
<evidence type="ECO:0000256" key="2">
    <source>
        <dbReference type="SAM" id="MobiDB-lite"/>
    </source>
</evidence>
<feature type="signal peptide" evidence="4">
    <location>
        <begin position="1"/>
        <end position="22"/>
    </location>
</feature>
<feature type="transmembrane region" description="Helical" evidence="3">
    <location>
        <begin position="521"/>
        <end position="540"/>
    </location>
</feature>
<dbReference type="Proteomes" id="UP000734854">
    <property type="component" value="Unassembled WGS sequence"/>
</dbReference>
<feature type="region of interest" description="Disordered" evidence="2">
    <location>
        <begin position="713"/>
        <end position="764"/>
    </location>
</feature>
<feature type="compositionally biased region" description="Basic and acidic residues" evidence="2">
    <location>
        <begin position="780"/>
        <end position="803"/>
    </location>
</feature>
<protein>
    <recommendedName>
        <fullName evidence="7">Bulb-type lectin domain-containing protein</fullName>
    </recommendedName>
</protein>
<feature type="compositionally biased region" description="Basic and acidic residues" evidence="2">
    <location>
        <begin position="715"/>
        <end position="764"/>
    </location>
</feature>
<reference evidence="5 6" key="1">
    <citation type="submission" date="2020-08" db="EMBL/GenBank/DDBJ databases">
        <title>Plant Genome Project.</title>
        <authorList>
            <person name="Zhang R.-G."/>
        </authorList>
    </citation>
    <scope>NUCLEOTIDE SEQUENCE [LARGE SCALE GENOMIC DNA]</scope>
    <source>
        <tissue evidence="5">Rhizome</tissue>
    </source>
</reference>
<keyword evidence="3" id="KW-0812">Transmembrane</keyword>
<evidence type="ECO:0000313" key="6">
    <source>
        <dbReference type="Proteomes" id="UP000734854"/>
    </source>
</evidence>
<keyword evidence="1 4" id="KW-0732">Signal</keyword>
<feature type="region of interest" description="Disordered" evidence="2">
    <location>
        <begin position="780"/>
        <end position="834"/>
    </location>
</feature>
<keyword evidence="6" id="KW-1185">Reference proteome</keyword>
<dbReference type="PANTHER" id="PTHR47976">
    <property type="entry name" value="G-TYPE LECTIN S-RECEPTOR-LIKE SERINE/THREONINE-PROTEIN KINASE SD2-5"/>
    <property type="match status" value="1"/>
</dbReference>
<gene>
    <name evidence="5" type="ORF">ZIOFF_053016</name>
</gene>
<dbReference type="EMBL" id="JACMSC010000015">
    <property type="protein sequence ID" value="KAG6484498.1"/>
    <property type="molecule type" value="Genomic_DNA"/>
</dbReference>
<feature type="region of interest" description="Disordered" evidence="2">
    <location>
        <begin position="978"/>
        <end position="997"/>
    </location>
</feature>
<comment type="caution">
    <text evidence="5">The sequence shown here is derived from an EMBL/GenBank/DDBJ whole genome shotgun (WGS) entry which is preliminary data.</text>
</comment>
<evidence type="ECO:0000313" key="5">
    <source>
        <dbReference type="EMBL" id="KAG6484498.1"/>
    </source>
</evidence>
<accession>A0A8J5FEA3</accession>
<dbReference type="InterPro" id="IPR036426">
    <property type="entry name" value="Bulb-type_lectin_dom_sf"/>
</dbReference>
<dbReference type="PANTHER" id="PTHR47976:SF120">
    <property type="entry name" value="G-TYPE LECTIN S-RECEPTOR-LIKE SERINE_THREONINE-PROTEIN KINASE SD2-5"/>
    <property type="match status" value="1"/>
</dbReference>
<keyword evidence="3" id="KW-0472">Membrane</keyword>
<feature type="chain" id="PRO_5035256738" description="Bulb-type lectin domain-containing protein" evidence="4">
    <location>
        <begin position="23"/>
        <end position="1311"/>
    </location>
</feature>
<feature type="compositionally biased region" description="Polar residues" evidence="2">
    <location>
        <begin position="959"/>
        <end position="969"/>
    </location>
</feature>
<sequence length="1311" mass="146745">MGRAFPFFLLLSLRLFLHYASAASTFPTGSRVTVGFPSPFQPGFIGRAYVLAAGNAPPGLRAALSVEAVQGRYSCSMVVLLGGLKVWSSDHSARFAPAGSCILYLTVDGDLQIKDSTGRVGWRSGTPGVGVQVTRHLIRIELDVYKYSPRDYWKQSLRLQKRTGNLILTDATNRTRWQSFDHPTHTLLWRQQLNSSGKLTSYPVNSSASYSFEVEQDKVAAYLHWKAHTYSYWELKPRPRRRIAFVKQASNGLKVFDERSKKIAQILAMNSEAVRFLSFGSKGNVGLYYYSASRGEFEASYRALRFCDLPLPCGPYGVCSPTESCSFLQISGLEYHADFCESATADSEMVELEGIVTVLRSPSPTVNVSKEECLLSCLEDCSCAAALYLNGDGMVGTGDSCNHYVLVGGAREVEMGAADESSYWIKIAKKASGRRDASSGLTMKVLVGGGIVDGVALWPCLRYWDLGILRLGVFFSSFSGGRTRRDGTVVEEESRNGVAEDSVSQARNLFVPRWSRKIATLLPWLLFPVLLFWGMSPLLPPRLRFEVTSPRIACLTVLVLTLVWYKALVPLLSYLQACMAARERERQRALAIEMQTLLKTAIRRCRNCHTPYRDQNPTGGRFKCSYCGQFSKRPILDLPCSVRSSSFSELMRSCGWIWSQDRQAQRNTNWGCSTVAKLSSFLIFFPFNLIFYLFVSMRWLCRVVFRNNWSDDGSDTDHKGALYKSEDDGGNLHERRWEKTRRKAEEKRQTKMEKEMLEEEERKQREEVAKLIEERRKMRDEKLKAEGETSKGSIVDEERDSNKHGKKRRKDRRNDKDRGSSKSNSDVEDLEKRASNMNERKYGFYNKNRNERHDAMRNPAVMSKAHALDTSHGNKMVTGKTRYSSHITGNFSSRGFDGSIFFGRNTQNPTSVVKKPIKPVTVFMNHTFKNVRKSQVAGDVSVNTMSSGDSSFLKGNLHQPMNSSVQPRQATLKKPWHQLFTNPAPTNPATTSTSRNNNSEVEAQITDLNNQKLLSDNFCDSQTNFAQPFPLTSLTSSSFLFSSTSPKSLSVESLFTSIKDSTSSFTSEEAENFEDPCYVPDIISLLGPVSEELDNFPLDTSSDFLFNDKVVESQVLKSPSASGIISKPSPIECPISRLQNSEEKQTSFGQVSCNKSQDLHMTNVDESQGIWQMWEPPLDQNIGLLGGPSRWLSTIGHQNPEQEDISNIFSNNSLISQSMKGSPALLSAKSPQHVLGGIQQNGVTHGANSAAMNGSDPWMQIRPLQSLASDEENHLLPLSLIDNMQQNDAMIISPNKSKHDCSIVSPISWLR</sequence>
<dbReference type="InterPro" id="IPR051343">
    <property type="entry name" value="G-type_lectin_kinases/EP1-like"/>
</dbReference>
<organism evidence="5 6">
    <name type="scientific">Zingiber officinale</name>
    <name type="common">Ginger</name>
    <name type="synonym">Amomum zingiber</name>
    <dbReference type="NCBI Taxonomy" id="94328"/>
    <lineage>
        <taxon>Eukaryota</taxon>
        <taxon>Viridiplantae</taxon>
        <taxon>Streptophyta</taxon>
        <taxon>Embryophyta</taxon>
        <taxon>Tracheophyta</taxon>
        <taxon>Spermatophyta</taxon>
        <taxon>Magnoliopsida</taxon>
        <taxon>Liliopsida</taxon>
        <taxon>Zingiberales</taxon>
        <taxon>Zingiberaceae</taxon>
        <taxon>Zingiber</taxon>
    </lineage>
</organism>
<evidence type="ECO:0000256" key="4">
    <source>
        <dbReference type="SAM" id="SignalP"/>
    </source>
</evidence>
<dbReference type="SUPFAM" id="SSF51110">
    <property type="entry name" value="alpha-D-mannose-specific plant lectins"/>
    <property type="match status" value="1"/>
</dbReference>